<dbReference type="SMART" id="SM00768">
    <property type="entry name" value="X8"/>
    <property type="match status" value="1"/>
</dbReference>
<feature type="chain" id="PRO_5041974064" description="X8 domain-containing protein" evidence="9">
    <location>
        <begin position="30"/>
        <end position="122"/>
    </location>
</feature>
<evidence type="ECO:0000256" key="9">
    <source>
        <dbReference type="SAM" id="SignalP"/>
    </source>
</evidence>
<sequence length="122" mass="13627">MATTLILLKLMVLMLLLFLSMSTPKTVYGEDEEWCIADEQTPDGELQAAMDWACGRGGADCSKIKEKQSCFLPNTVRSHASFAFNSYYQKFKHAGGSCYFRGASIITQEDPSYGSCHYDFIP</sequence>
<dbReference type="PANTHER" id="PTHR31044">
    <property type="entry name" value="BETA-1,3 GLUCANASE"/>
    <property type="match status" value="1"/>
</dbReference>
<protein>
    <recommendedName>
        <fullName evidence="10">X8 domain-containing protein</fullName>
    </recommendedName>
</protein>
<evidence type="ECO:0000256" key="6">
    <source>
        <dbReference type="ARBA" id="ARBA00023157"/>
    </source>
</evidence>
<comment type="caution">
    <text evidence="11">The sequence shown here is derived from an EMBL/GenBank/DDBJ whole genome shotgun (WGS) entry which is preliminary data.</text>
</comment>
<evidence type="ECO:0000256" key="3">
    <source>
        <dbReference type="ARBA" id="ARBA00022622"/>
    </source>
</evidence>
<keyword evidence="12" id="KW-1185">Reference proteome</keyword>
<dbReference type="AlphaFoldDB" id="A0AAE1MXT7"/>
<evidence type="ECO:0000256" key="2">
    <source>
        <dbReference type="ARBA" id="ARBA00022475"/>
    </source>
</evidence>
<evidence type="ECO:0000256" key="5">
    <source>
        <dbReference type="ARBA" id="ARBA00023136"/>
    </source>
</evidence>
<keyword evidence="7" id="KW-0325">Glycoprotein</keyword>
<dbReference type="FunFam" id="1.20.58.1040:FF:000001">
    <property type="entry name" value="Glucan endo-1,3-beta-glucosidase 4"/>
    <property type="match status" value="1"/>
</dbReference>
<dbReference type="InterPro" id="IPR012946">
    <property type="entry name" value="X8"/>
</dbReference>
<keyword evidence="6" id="KW-1015">Disulfide bond</keyword>
<evidence type="ECO:0000259" key="10">
    <source>
        <dbReference type="SMART" id="SM00768"/>
    </source>
</evidence>
<dbReference type="GO" id="GO:0009506">
    <property type="term" value="C:plasmodesma"/>
    <property type="evidence" value="ECO:0007669"/>
    <property type="project" value="UniProtKB-ARBA"/>
</dbReference>
<proteinExistence type="predicted"/>
<evidence type="ECO:0000256" key="4">
    <source>
        <dbReference type="ARBA" id="ARBA00022729"/>
    </source>
</evidence>
<keyword evidence="8" id="KW-0449">Lipoprotein</keyword>
<dbReference type="Proteomes" id="UP001293593">
    <property type="component" value="Unassembled WGS sequence"/>
</dbReference>
<keyword evidence="3" id="KW-0336">GPI-anchor</keyword>
<dbReference type="Pfam" id="PF07983">
    <property type="entry name" value="X8"/>
    <property type="match status" value="1"/>
</dbReference>
<comment type="subcellular location">
    <subcellularLocation>
        <location evidence="1">Cell membrane</location>
        <topology evidence="1">Lipid-anchor</topology>
        <topology evidence="1">GPI-anchor</topology>
    </subcellularLocation>
</comment>
<dbReference type="Gene3D" id="1.20.58.1040">
    <property type="match status" value="1"/>
</dbReference>
<name>A0AAE1MXT7_9FABA</name>
<evidence type="ECO:0000313" key="12">
    <source>
        <dbReference type="Proteomes" id="UP001293593"/>
    </source>
</evidence>
<evidence type="ECO:0000313" key="11">
    <source>
        <dbReference type="EMBL" id="KAK4279116.1"/>
    </source>
</evidence>
<accession>A0AAE1MXT7</accession>
<keyword evidence="5" id="KW-0472">Membrane</keyword>
<feature type="domain" description="X8" evidence="10">
    <location>
        <begin position="33"/>
        <end position="118"/>
    </location>
</feature>
<evidence type="ECO:0000256" key="1">
    <source>
        <dbReference type="ARBA" id="ARBA00004609"/>
    </source>
</evidence>
<keyword evidence="2" id="KW-1003">Cell membrane</keyword>
<evidence type="ECO:0000256" key="7">
    <source>
        <dbReference type="ARBA" id="ARBA00023180"/>
    </source>
</evidence>
<gene>
    <name evidence="11" type="ORF">QN277_016870</name>
</gene>
<dbReference type="InterPro" id="IPR044788">
    <property type="entry name" value="X8_dom_prot"/>
</dbReference>
<organism evidence="11 12">
    <name type="scientific">Acacia crassicarpa</name>
    <name type="common">northern wattle</name>
    <dbReference type="NCBI Taxonomy" id="499986"/>
    <lineage>
        <taxon>Eukaryota</taxon>
        <taxon>Viridiplantae</taxon>
        <taxon>Streptophyta</taxon>
        <taxon>Embryophyta</taxon>
        <taxon>Tracheophyta</taxon>
        <taxon>Spermatophyta</taxon>
        <taxon>Magnoliopsida</taxon>
        <taxon>eudicotyledons</taxon>
        <taxon>Gunneridae</taxon>
        <taxon>Pentapetalae</taxon>
        <taxon>rosids</taxon>
        <taxon>fabids</taxon>
        <taxon>Fabales</taxon>
        <taxon>Fabaceae</taxon>
        <taxon>Caesalpinioideae</taxon>
        <taxon>mimosoid clade</taxon>
        <taxon>Acacieae</taxon>
        <taxon>Acacia</taxon>
    </lineage>
</organism>
<dbReference type="GO" id="GO:0098552">
    <property type="term" value="C:side of membrane"/>
    <property type="evidence" value="ECO:0007669"/>
    <property type="project" value="UniProtKB-KW"/>
</dbReference>
<reference evidence="11" key="1">
    <citation type="submission" date="2023-10" db="EMBL/GenBank/DDBJ databases">
        <title>Chromosome-level genome of the transformable northern wattle, Acacia crassicarpa.</title>
        <authorList>
            <person name="Massaro I."/>
            <person name="Sinha N.R."/>
            <person name="Poethig S."/>
            <person name="Leichty A.R."/>
        </authorList>
    </citation>
    <scope>NUCLEOTIDE SEQUENCE</scope>
    <source>
        <strain evidence="11">Acra3RX</strain>
        <tissue evidence="11">Leaf</tissue>
    </source>
</reference>
<dbReference type="EMBL" id="JAWXYG010000003">
    <property type="protein sequence ID" value="KAK4279116.1"/>
    <property type="molecule type" value="Genomic_DNA"/>
</dbReference>
<dbReference type="PANTHER" id="PTHR31044:SF35">
    <property type="entry name" value="GLUCAN ENDO-1,3-BETA-GLUCOSIDASE 4-LIKE"/>
    <property type="match status" value="1"/>
</dbReference>
<evidence type="ECO:0000256" key="8">
    <source>
        <dbReference type="ARBA" id="ARBA00023288"/>
    </source>
</evidence>
<keyword evidence="4 9" id="KW-0732">Signal</keyword>
<dbReference type="GO" id="GO:0005886">
    <property type="term" value="C:plasma membrane"/>
    <property type="evidence" value="ECO:0007669"/>
    <property type="project" value="UniProtKB-SubCell"/>
</dbReference>
<feature type="signal peptide" evidence="9">
    <location>
        <begin position="1"/>
        <end position="29"/>
    </location>
</feature>